<feature type="domain" description="S1 motif" evidence="3">
    <location>
        <begin position="655"/>
        <end position="724"/>
    </location>
</feature>
<protein>
    <recommendedName>
        <fullName evidence="3">S1 motif domain-containing protein</fullName>
    </recommendedName>
</protein>
<evidence type="ECO:0000256" key="1">
    <source>
        <dbReference type="PROSITE-ProRule" id="PRU00182"/>
    </source>
</evidence>
<dbReference type="Pfam" id="PF17674">
    <property type="entry name" value="HHH_9"/>
    <property type="match status" value="1"/>
</dbReference>
<dbReference type="Gene3D" id="1.10.150.310">
    <property type="entry name" value="Tex RuvX-like domain-like"/>
    <property type="match status" value="1"/>
</dbReference>
<dbReference type="AlphaFoldDB" id="A0A562IE68"/>
<dbReference type="SMART" id="SM00316">
    <property type="entry name" value="S1"/>
    <property type="match status" value="1"/>
</dbReference>
<keyword evidence="5" id="KW-1185">Reference proteome</keyword>
<dbReference type="CDD" id="cd05685">
    <property type="entry name" value="S1_Tex"/>
    <property type="match status" value="1"/>
</dbReference>
<dbReference type="GO" id="GO:0006139">
    <property type="term" value="P:nucleobase-containing compound metabolic process"/>
    <property type="evidence" value="ECO:0007669"/>
    <property type="project" value="InterPro"/>
</dbReference>
<dbReference type="FunFam" id="3.30.420.140:FF:000001">
    <property type="entry name" value="RNA-binding transcriptional accessory protein"/>
    <property type="match status" value="1"/>
</dbReference>
<dbReference type="PANTHER" id="PTHR10724:SF10">
    <property type="entry name" value="S1 RNA-BINDING DOMAIN-CONTAINING PROTEIN 1"/>
    <property type="match status" value="1"/>
</dbReference>
<dbReference type="GO" id="GO:0003735">
    <property type="term" value="F:structural constituent of ribosome"/>
    <property type="evidence" value="ECO:0007669"/>
    <property type="project" value="TreeGrafter"/>
</dbReference>
<feature type="region of interest" description="Disordered" evidence="2">
    <location>
        <begin position="852"/>
        <end position="883"/>
    </location>
</feature>
<dbReference type="InterPro" id="IPR032639">
    <property type="entry name" value="Tex_YqgF"/>
</dbReference>
<dbReference type="Pfam" id="PF00575">
    <property type="entry name" value="S1"/>
    <property type="match status" value="1"/>
</dbReference>
<dbReference type="InterPro" id="IPR044146">
    <property type="entry name" value="S1_Tex"/>
</dbReference>
<dbReference type="InterPro" id="IPR010994">
    <property type="entry name" value="RuvA_2-like"/>
</dbReference>
<evidence type="ECO:0000259" key="3">
    <source>
        <dbReference type="PROSITE" id="PS50126"/>
    </source>
</evidence>
<dbReference type="Pfam" id="PF09371">
    <property type="entry name" value="Tex_N"/>
    <property type="match status" value="1"/>
</dbReference>
<dbReference type="PROSITE" id="PS50126">
    <property type="entry name" value="S1"/>
    <property type="match status" value="1"/>
</dbReference>
<keyword evidence="1" id="KW-0694">RNA-binding</keyword>
<evidence type="ECO:0000313" key="5">
    <source>
        <dbReference type="Proteomes" id="UP000319825"/>
    </source>
</evidence>
<dbReference type="InterPro" id="IPR012337">
    <property type="entry name" value="RNaseH-like_sf"/>
</dbReference>
<dbReference type="Pfam" id="PF16921">
    <property type="entry name" value="Tex_YqgF"/>
    <property type="match status" value="1"/>
</dbReference>
<dbReference type="Gene3D" id="3.30.420.140">
    <property type="entry name" value="YqgF/RNase H-like domain"/>
    <property type="match status" value="1"/>
</dbReference>
<dbReference type="InterPro" id="IPR006641">
    <property type="entry name" value="YqgF/RNaseH-like_dom"/>
</dbReference>
<organism evidence="4 5">
    <name type="scientific">Micromonospora olivasterospora</name>
    <dbReference type="NCBI Taxonomy" id="1880"/>
    <lineage>
        <taxon>Bacteria</taxon>
        <taxon>Bacillati</taxon>
        <taxon>Actinomycetota</taxon>
        <taxon>Actinomycetes</taxon>
        <taxon>Micromonosporales</taxon>
        <taxon>Micromonosporaceae</taxon>
        <taxon>Micromonospora</taxon>
    </lineage>
</organism>
<dbReference type="FunFam" id="2.40.50.140:FF:000051">
    <property type="entry name" value="RNA-binding transcriptional accessory protein"/>
    <property type="match status" value="1"/>
</dbReference>
<dbReference type="InterPro" id="IPR050437">
    <property type="entry name" value="Ribos_protein_bS1-like"/>
</dbReference>
<proteinExistence type="predicted"/>
<feature type="compositionally biased region" description="Low complexity" evidence="2">
    <location>
        <begin position="792"/>
        <end position="817"/>
    </location>
</feature>
<comment type="caution">
    <text evidence="4">The sequence shown here is derived from an EMBL/GenBank/DDBJ whole genome shotgun (WGS) entry which is preliminary data.</text>
</comment>
<gene>
    <name evidence="4" type="ORF">JD77_04316</name>
</gene>
<feature type="region of interest" description="Disordered" evidence="2">
    <location>
        <begin position="980"/>
        <end position="1000"/>
    </location>
</feature>
<dbReference type="InterPro" id="IPR012340">
    <property type="entry name" value="NA-bd_OB-fold"/>
</dbReference>
<dbReference type="Gene3D" id="1.10.3500.10">
    <property type="entry name" value="Tex N-terminal region-like"/>
    <property type="match status" value="1"/>
</dbReference>
<dbReference type="InterPro" id="IPR018974">
    <property type="entry name" value="Tex-like_N"/>
</dbReference>
<dbReference type="SUPFAM" id="SSF158832">
    <property type="entry name" value="Tex N-terminal region-like"/>
    <property type="match status" value="1"/>
</dbReference>
<dbReference type="SUPFAM" id="SSF50249">
    <property type="entry name" value="Nucleic acid-binding proteins"/>
    <property type="match status" value="1"/>
</dbReference>
<dbReference type="GO" id="GO:0005737">
    <property type="term" value="C:cytoplasm"/>
    <property type="evidence" value="ECO:0007669"/>
    <property type="project" value="UniProtKB-ARBA"/>
</dbReference>
<dbReference type="FunFam" id="1.10.150.310:FF:000001">
    <property type="entry name" value="RNA-binding transcriptional accessory protein"/>
    <property type="match status" value="1"/>
</dbReference>
<dbReference type="FunFam" id="1.10.10.650:FF:000001">
    <property type="entry name" value="S1 RNA-binding domain 1"/>
    <property type="match status" value="1"/>
</dbReference>
<dbReference type="Pfam" id="PF12836">
    <property type="entry name" value="HHH_3"/>
    <property type="match status" value="1"/>
</dbReference>
<dbReference type="InterPro" id="IPR023323">
    <property type="entry name" value="Tex-like_dom_sf"/>
</dbReference>
<dbReference type="InterPro" id="IPR037027">
    <property type="entry name" value="YqgF/RNaseH-like_dom_sf"/>
</dbReference>
<evidence type="ECO:0000313" key="4">
    <source>
        <dbReference type="EMBL" id="TWH69307.1"/>
    </source>
</evidence>
<dbReference type="InterPro" id="IPR003029">
    <property type="entry name" value="S1_domain"/>
</dbReference>
<accession>A0A562IE68</accession>
<dbReference type="Pfam" id="PF22706">
    <property type="entry name" value="Tex_central_region"/>
    <property type="match status" value="1"/>
</dbReference>
<dbReference type="InterPro" id="IPR041692">
    <property type="entry name" value="HHH_9"/>
</dbReference>
<reference evidence="4 5" key="1">
    <citation type="submission" date="2019-07" db="EMBL/GenBank/DDBJ databases">
        <title>R&amp;d 2014.</title>
        <authorList>
            <person name="Klenk H.-P."/>
        </authorList>
    </citation>
    <scope>NUCLEOTIDE SEQUENCE [LARGE SCALE GENOMIC DNA]</scope>
    <source>
        <strain evidence="4 5">DSM 43868</strain>
    </source>
</reference>
<dbReference type="PROSITE" id="PS50889">
    <property type="entry name" value="S4"/>
    <property type="match status" value="1"/>
</dbReference>
<dbReference type="GO" id="GO:0003729">
    <property type="term" value="F:mRNA binding"/>
    <property type="evidence" value="ECO:0007669"/>
    <property type="project" value="UniProtKB-ARBA"/>
</dbReference>
<dbReference type="PANTHER" id="PTHR10724">
    <property type="entry name" value="30S RIBOSOMAL PROTEIN S1"/>
    <property type="match status" value="1"/>
</dbReference>
<feature type="region of interest" description="Disordered" evidence="2">
    <location>
        <begin position="728"/>
        <end position="829"/>
    </location>
</feature>
<dbReference type="Gene3D" id="1.10.10.650">
    <property type="entry name" value="RuvA domain 2-like"/>
    <property type="match status" value="1"/>
</dbReference>
<name>A0A562IE68_MICOL</name>
<dbReference type="GO" id="GO:0006412">
    <property type="term" value="P:translation"/>
    <property type="evidence" value="ECO:0007669"/>
    <property type="project" value="TreeGrafter"/>
</dbReference>
<dbReference type="InterPro" id="IPR055179">
    <property type="entry name" value="Tex-like_central_region"/>
</dbReference>
<dbReference type="SUPFAM" id="SSF53098">
    <property type="entry name" value="Ribonuclease H-like"/>
    <property type="match status" value="1"/>
</dbReference>
<feature type="compositionally biased region" description="Low complexity" evidence="2">
    <location>
        <begin position="746"/>
        <end position="779"/>
    </location>
</feature>
<dbReference type="Proteomes" id="UP000319825">
    <property type="component" value="Unassembled WGS sequence"/>
</dbReference>
<evidence type="ECO:0000256" key="2">
    <source>
        <dbReference type="SAM" id="MobiDB-lite"/>
    </source>
</evidence>
<dbReference type="Gene3D" id="2.40.50.140">
    <property type="entry name" value="Nucleic acid-binding proteins"/>
    <property type="match status" value="1"/>
</dbReference>
<dbReference type="SUPFAM" id="SSF47781">
    <property type="entry name" value="RuvA domain 2-like"/>
    <property type="match status" value="2"/>
</dbReference>
<sequence length="1026" mass="109828">MTQSVHQRIADELGVAERQVRAAVELLDGGATVPFIARYRKEATGLLDDAQLRTLEERLRYLRELDERRAAVLESIRSQGKLDEALEAQIMAADSKSRLEDIYLPYKPKRRTRAQIAREAGLEPLADALLADPTQEPKAAAAGYVDADRGVADAAAALDGARAILIERFAEDADLIGTLREQMWSRGRLVSRVREGQESAGAKFADYFDFAEPYPKLPSHRILAMLRGEKEGVLDLTMDPEAEGDSDAVAAGPSRYEAAVAGRFGVADQGRPADRWLADTVRWAWRTRILIHLGADLRMRLWQAAEEEAVRVFATNLRDLLLAAPAGARPTMGLDPGLRTGVKVAVVDATGKVVATDTIYPHEPRRQWDASISTLARLAAAHGVELVAIGNGTASRETDKLAGDLIKRHPELKLTKVVVSEAGASVYSASAYASQELPGLDVSLRGAVSIARRLQDPLAELVKIDPRSIGVGQYQHDLSEVKLSRSLDAVVEDCVNAVGVDVNTASAPLLTRVSGIGAGLAENIVLHRDANGPFRTRADLRKVPRLGPKAFEQCAGFLRIPGGDDPLDSSSVHPEAYPVVRRILAHTGRDVRALIGQSAILRGLRATDFVDDTFGLPTVTDILAELEKPGRDPRPEFRTATFVEGVETIGDLTPGMILEGVVTNVAAFGAFVDVGVHQDGLVHVSAMSRTFVKDPRDVVKSGDVVRVKVLDVDVPRKRISLTLRLEDDAEPGAGRGGDGGRRERGGPAASSPASGAAAGAARRAAARGAARSSGRAGAAEPRRRPTGRWRTRCAAPASPDGGAASSGSDALGSRARSLPVAPPGRGRCPWRLPGAVAARGASRARSLPVVAHGRRPCGGASPPVSRGPGGRTVAGMGADDGPAWRERQRRAVRAHAEADERRRAAEHAEAARLVAWFVAEATRRGLRPTRLTAVPYAGRGRYRTRLTGWYVDRARTRAVDTAGRWYQLTVPASLRARVLGADPPPGPAPLVVGEGGRDGESLPLREMLARRLDEFSARRPRPGPGA</sequence>
<dbReference type="EMBL" id="VLKE01000001">
    <property type="protein sequence ID" value="TWH69307.1"/>
    <property type="molecule type" value="Genomic_DNA"/>
</dbReference>
<dbReference type="SMART" id="SM00732">
    <property type="entry name" value="YqgFc"/>
    <property type="match status" value="1"/>
</dbReference>
<dbReference type="InterPro" id="IPR023319">
    <property type="entry name" value="Tex-like_HTH_dom_sf"/>
</dbReference>